<feature type="domain" description="Radical SAM core" evidence="4">
    <location>
        <begin position="5"/>
        <end position="237"/>
    </location>
</feature>
<dbReference type="SFLD" id="SFLDF00288">
    <property type="entry name" value="HemN-like__clustered_with_nucl"/>
    <property type="match status" value="1"/>
</dbReference>
<dbReference type="PANTHER" id="PTHR13932">
    <property type="entry name" value="COPROPORPHYRINIGEN III OXIDASE"/>
    <property type="match status" value="1"/>
</dbReference>
<dbReference type="SFLD" id="SFLDG01065">
    <property type="entry name" value="anaerobic_coproporphyrinogen-I"/>
    <property type="match status" value="1"/>
</dbReference>
<dbReference type="CDD" id="cd01335">
    <property type="entry name" value="Radical_SAM"/>
    <property type="match status" value="1"/>
</dbReference>
<evidence type="ECO:0000256" key="2">
    <source>
        <dbReference type="ARBA" id="ARBA00017228"/>
    </source>
</evidence>
<evidence type="ECO:0000313" key="6">
    <source>
        <dbReference type="Proteomes" id="UP000439550"/>
    </source>
</evidence>
<dbReference type="OrthoDB" id="9808022at2"/>
<keyword evidence="3" id="KW-0349">Heme</keyword>
<organism evidence="5 6">
    <name type="scientific">Lactococcus hircilactis</name>
    <dbReference type="NCBI Taxonomy" id="1494462"/>
    <lineage>
        <taxon>Bacteria</taxon>
        <taxon>Bacillati</taxon>
        <taxon>Bacillota</taxon>
        <taxon>Bacilli</taxon>
        <taxon>Lactobacillales</taxon>
        <taxon>Streptococcaceae</taxon>
        <taxon>Lactococcus</taxon>
    </lineage>
</organism>
<evidence type="ECO:0000256" key="1">
    <source>
        <dbReference type="ARBA" id="ARBA00006100"/>
    </source>
</evidence>
<comment type="function">
    <text evidence="3">Probably acts as a heme chaperone, transferring heme to an unknown acceptor. Binds one molecule of heme per monomer, possibly covalently. Binds 1 [4Fe-4S] cluster. The cluster is coordinated with 3 cysteines and an exchangeable S-adenosyl-L-methionine.</text>
</comment>
<proteinExistence type="inferred from homology"/>
<keyword evidence="3" id="KW-0411">Iron-sulfur</keyword>
<comment type="caution">
    <text evidence="5">The sequence shown here is derived from an EMBL/GenBank/DDBJ whole genome shotgun (WGS) entry which is preliminary data.</text>
</comment>
<gene>
    <name evidence="5" type="ORF">GHI93_04100</name>
</gene>
<protein>
    <recommendedName>
        <fullName evidence="2 3">Heme chaperone HemW</fullName>
    </recommendedName>
</protein>
<dbReference type="NCBIfam" id="TIGR00539">
    <property type="entry name" value="hemN_rel"/>
    <property type="match status" value="1"/>
</dbReference>
<comment type="similarity">
    <text evidence="1">Belongs to the anaerobic coproporphyrinogen-III oxidase family. HemW subfamily.</text>
</comment>
<dbReference type="GO" id="GO:0006779">
    <property type="term" value="P:porphyrin-containing compound biosynthetic process"/>
    <property type="evidence" value="ECO:0007669"/>
    <property type="project" value="InterPro"/>
</dbReference>
<dbReference type="SUPFAM" id="SSF102114">
    <property type="entry name" value="Radical SAM enzymes"/>
    <property type="match status" value="1"/>
</dbReference>
<dbReference type="InterPro" id="IPR004559">
    <property type="entry name" value="HemW-like"/>
</dbReference>
<dbReference type="InterPro" id="IPR023404">
    <property type="entry name" value="rSAM_horseshoe"/>
</dbReference>
<keyword evidence="3" id="KW-0479">Metal-binding</keyword>
<dbReference type="PROSITE" id="PS51918">
    <property type="entry name" value="RADICAL_SAM"/>
    <property type="match status" value="1"/>
</dbReference>
<evidence type="ECO:0000313" key="5">
    <source>
        <dbReference type="EMBL" id="MQW39121.1"/>
    </source>
</evidence>
<dbReference type="InterPro" id="IPR007197">
    <property type="entry name" value="rSAM"/>
</dbReference>
<comment type="subcellular location">
    <subcellularLocation>
        <location evidence="3">Cytoplasm</location>
    </subcellularLocation>
</comment>
<keyword evidence="3" id="KW-0004">4Fe-4S</keyword>
<dbReference type="SMART" id="SM00729">
    <property type="entry name" value="Elp3"/>
    <property type="match status" value="1"/>
</dbReference>
<keyword evidence="3" id="KW-0949">S-adenosyl-L-methionine</keyword>
<dbReference type="RefSeq" id="WP_153495806.1">
    <property type="nucleotide sequence ID" value="NZ_CAXYUY010000006.1"/>
</dbReference>
<dbReference type="GO" id="GO:0004109">
    <property type="term" value="F:coproporphyrinogen oxidase activity"/>
    <property type="evidence" value="ECO:0007669"/>
    <property type="project" value="InterPro"/>
</dbReference>
<dbReference type="SFLD" id="SFLDF00562">
    <property type="entry name" value="HemN-like__clustered_with_heat"/>
    <property type="match status" value="1"/>
</dbReference>
<dbReference type="Gene3D" id="3.80.30.20">
    <property type="entry name" value="tm_1862 like domain"/>
    <property type="match status" value="1"/>
</dbReference>
<keyword evidence="3" id="KW-0143">Chaperone</keyword>
<evidence type="ECO:0000259" key="4">
    <source>
        <dbReference type="PROSITE" id="PS51918"/>
    </source>
</evidence>
<dbReference type="GO" id="GO:0051539">
    <property type="term" value="F:4 iron, 4 sulfur cluster binding"/>
    <property type="evidence" value="ECO:0007669"/>
    <property type="project" value="UniProtKB-UniRule"/>
</dbReference>
<dbReference type="GO" id="GO:0046872">
    <property type="term" value="F:metal ion binding"/>
    <property type="evidence" value="ECO:0007669"/>
    <property type="project" value="UniProtKB-UniRule"/>
</dbReference>
<dbReference type="InterPro" id="IPR010723">
    <property type="entry name" value="HemN_C"/>
</dbReference>
<keyword evidence="6" id="KW-1185">Reference proteome</keyword>
<keyword evidence="3" id="KW-0408">Iron</keyword>
<dbReference type="Pfam" id="PF06969">
    <property type="entry name" value="HemN_C"/>
    <property type="match status" value="1"/>
</dbReference>
<dbReference type="EMBL" id="WITJ01000005">
    <property type="protein sequence ID" value="MQW39121.1"/>
    <property type="molecule type" value="Genomic_DNA"/>
</dbReference>
<dbReference type="SFLD" id="SFLDG01082">
    <property type="entry name" value="B12-binding_domain_containing"/>
    <property type="match status" value="1"/>
</dbReference>
<dbReference type="Proteomes" id="UP000439550">
    <property type="component" value="Unassembled WGS sequence"/>
</dbReference>
<dbReference type="InterPro" id="IPR058240">
    <property type="entry name" value="rSAM_sf"/>
</dbReference>
<sequence>MKEEIDLNHPKAAYVHIPFCSQICYYCDFAKVLLEGQPVEEYLDAVIEQYRTYQIKTLKTLYIGGGTPTALSAQQMKKLLSALTASLDLSVLTEFTVEANPGDLTDEMIEVLAQSPVNRISLGVQTFNDRLLKKIGRTHTQAQVYEAIQKLRNAGFKNITIDLIYALPTQTMSMVKEDLKQLLALDLPHVALYSLILEDHTIFMNRQRKGMLKLPNEDKNADMYEYIVDTLSKKGYNHYEVSNFGKPGFESQHNLTYWDNAEYYGIGAGASGYLDGIRYKNHGPIHHYIEAKNKRVHEERLTQKEKIEEEMFLGLRKKTGVNVQRFEEKFHRNFDELYGDVVRKYIKRGLLVDDEKTIRLTNQGFELGNEVFAEFLLAEDFE</sequence>
<dbReference type="AlphaFoldDB" id="A0A7X1Z988"/>
<reference evidence="5 6" key="1">
    <citation type="submission" date="2019-10" db="EMBL/GenBank/DDBJ databases">
        <authorList>
            <person name="Dong K."/>
        </authorList>
    </citation>
    <scope>NUCLEOTIDE SEQUENCE [LARGE SCALE GENOMIC DNA]</scope>
    <source>
        <strain evidence="5 6">DSM 28960</strain>
    </source>
</reference>
<dbReference type="InterPro" id="IPR006638">
    <property type="entry name" value="Elp3/MiaA/NifB-like_rSAM"/>
</dbReference>
<dbReference type="InterPro" id="IPR034505">
    <property type="entry name" value="Coproporphyrinogen-III_oxidase"/>
</dbReference>
<dbReference type="SFLD" id="SFLDS00029">
    <property type="entry name" value="Radical_SAM"/>
    <property type="match status" value="1"/>
</dbReference>
<accession>A0A7X1Z988</accession>
<keyword evidence="3" id="KW-0963">Cytoplasm</keyword>
<dbReference type="Pfam" id="PF04055">
    <property type="entry name" value="Radical_SAM"/>
    <property type="match status" value="1"/>
</dbReference>
<dbReference type="PANTHER" id="PTHR13932:SF5">
    <property type="entry name" value="RADICAL S-ADENOSYL METHIONINE DOMAIN-CONTAINING PROTEIN 1, MITOCHONDRIAL"/>
    <property type="match status" value="1"/>
</dbReference>
<dbReference type="GO" id="GO:0005737">
    <property type="term" value="C:cytoplasm"/>
    <property type="evidence" value="ECO:0007669"/>
    <property type="project" value="UniProtKB-SubCell"/>
</dbReference>
<name>A0A7X1Z988_9LACT</name>
<evidence type="ECO:0000256" key="3">
    <source>
        <dbReference type="RuleBase" id="RU364116"/>
    </source>
</evidence>